<name>A0A5N7CTQ8_9EURO</name>
<feature type="compositionally biased region" description="Low complexity" evidence="1">
    <location>
        <begin position="17"/>
        <end position="28"/>
    </location>
</feature>
<dbReference type="AlphaFoldDB" id="A0A5N7CTQ8"/>
<dbReference type="InterPro" id="IPR029063">
    <property type="entry name" value="SAM-dependent_MTases_sf"/>
</dbReference>
<dbReference type="EMBL" id="ML736900">
    <property type="protein sequence ID" value="KAE8397359.1"/>
    <property type="molecule type" value="Genomic_DNA"/>
</dbReference>
<dbReference type="Gene3D" id="3.40.50.150">
    <property type="entry name" value="Vaccinia Virus protein VP39"/>
    <property type="match status" value="1"/>
</dbReference>
<dbReference type="RefSeq" id="XP_031934678.1">
    <property type="nucleotide sequence ID" value="XM_032088486.1"/>
</dbReference>
<dbReference type="Pfam" id="PF13489">
    <property type="entry name" value="Methyltransf_23"/>
    <property type="match status" value="1"/>
</dbReference>
<gene>
    <name evidence="2" type="ORF">BDV37DRAFT_289502</name>
</gene>
<proteinExistence type="predicted"/>
<sequence>MDNTATDSESMIEDVFSPGSLSTTDSLSSIDMDDLPSLGVDEERGMDTVGTIQRNGREYYGEQLDRYPWPTDLEARGDMHEIALAHFDGHLFHAPIVEEPEKVLDIGTGIGAWAIDFADAFRHSTVTGIDWIYIQADLGTPNVHFVLDDFEYYPEWHNAFRNIDYVHIGQIGHRVQNLGNILDGIKRQVHDLTESEYSLTMCPDALSQEPGSSLAIGL</sequence>
<organism evidence="2 3">
    <name type="scientific">Aspergillus pseudonomiae</name>
    <dbReference type="NCBI Taxonomy" id="1506151"/>
    <lineage>
        <taxon>Eukaryota</taxon>
        <taxon>Fungi</taxon>
        <taxon>Dikarya</taxon>
        <taxon>Ascomycota</taxon>
        <taxon>Pezizomycotina</taxon>
        <taxon>Eurotiomycetes</taxon>
        <taxon>Eurotiomycetidae</taxon>
        <taxon>Eurotiales</taxon>
        <taxon>Aspergillaceae</taxon>
        <taxon>Aspergillus</taxon>
        <taxon>Aspergillus subgen. Circumdati</taxon>
    </lineage>
</organism>
<dbReference type="CDD" id="cd02440">
    <property type="entry name" value="AdoMet_MTases"/>
    <property type="match status" value="1"/>
</dbReference>
<evidence type="ECO:0008006" key="4">
    <source>
        <dbReference type="Google" id="ProtNLM"/>
    </source>
</evidence>
<accession>A0A5N7CTQ8</accession>
<feature type="region of interest" description="Disordered" evidence="1">
    <location>
        <begin position="1"/>
        <end position="28"/>
    </location>
</feature>
<evidence type="ECO:0000256" key="1">
    <source>
        <dbReference type="SAM" id="MobiDB-lite"/>
    </source>
</evidence>
<dbReference type="OrthoDB" id="2013972at2759"/>
<dbReference type="SUPFAM" id="SSF53335">
    <property type="entry name" value="S-adenosyl-L-methionine-dependent methyltransferases"/>
    <property type="match status" value="1"/>
</dbReference>
<dbReference type="Proteomes" id="UP000325579">
    <property type="component" value="Unassembled WGS sequence"/>
</dbReference>
<dbReference type="GeneID" id="43673177"/>
<protein>
    <recommendedName>
        <fullName evidence="4">S-adenosyl-L-methionine-dependent methyltransferase</fullName>
    </recommendedName>
</protein>
<reference evidence="2 3" key="1">
    <citation type="submission" date="2019-04" db="EMBL/GenBank/DDBJ databases">
        <authorList>
            <consortium name="DOE Joint Genome Institute"/>
            <person name="Mondo S."/>
            <person name="Kjaerbolling I."/>
            <person name="Vesth T."/>
            <person name="Frisvad J.C."/>
            <person name="Nybo J.L."/>
            <person name="Theobald S."/>
            <person name="Kildgaard S."/>
            <person name="Isbrandt T."/>
            <person name="Kuo A."/>
            <person name="Sato A."/>
            <person name="Lyhne E.K."/>
            <person name="Kogle M.E."/>
            <person name="Wiebenga A."/>
            <person name="Kun R.S."/>
            <person name="Lubbers R.J."/>
            <person name="Makela M.R."/>
            <person name="Barry K."/>
            <person name="Chovatia M."/>
            <person name="Clum A."/>
            <person name="Daum C."/>
            <person name="Haridas S."/>
            <person name="He G."/>
            <person name="LaButti K."/>
            <person name="Lipzen A."/>
            <person name="Riley R."/>
            <person name="Salamov A."/>
            <person name="Simmons B.A."/>
            <person name="Magnuson J.K."/>
            <person name="Henrissat B."/>
            <person name="Mortensen U.H."/>
            <person name="Larsen T.O."/>
            <person name="Devries R.P."/>
            <person name="Grigoriev I.V."/>
            <person name="Machida M."/>
            <person name="Baker S.E."/>
            <person name="Andersen M.R."/>
            <person name="Cantor M.N."/>
            <person name="Hua S.X."/>
        </authorList>
    </citation>
    <scope>NUCLEOTIDE SEQUENCE [LARGE SCALE GENOMIC DNA]</scope>
    <source>
        <strain evidence="2 3">CBS 119388</strain>
    </source>
</reference>
<evidence type="ECO:0000313" key="2">
    <source>
        <dbReference type="EMBL" id="KAE8397359.1"/>
    </source>
</evidence>
<evidence type="ECO:0000313" key="3">
    <source>
        <dbReference type="Proteomes" id="UP000325579"/>
    </source>
</evidence>
<keyword evidence="3" id="KW-1185">Reference proteome</keyword>